<dbReference type="OrthoDB" id="9255971at2"/>
<accession>A0A7Z0WRF4</accession>
<keyword evidence="4 5" id="KW-0472">Membrane</keyword>
<evidence type="ECO:0000256" key="3">
    <source>
        <dbReference type="ARBA" id="ARBA00022989"/>
    </source>
</evidence>
<comment type="caution">
    <text evidence="7">The sequence shown here is derived from an EMBL/GenBank/DDBJ whole genome shotgun (WGS) entry which is preliminary data.</text>
</comment>
<dbReference type="InterPro" id="IPR013525">
    <property type="entry name" value="ABC2_TM"/>
</dbReference>
<feature type="transmembrane region" description="Helical" evidence="5">
    <location>
        <begin position="21"/>
        <end position="39"/>
    </location>
</feature>
<evidence type="ECO:0000313" key="7">
    <source>
        <dbReference type="EMBL" id="OLF13981.1"/>
    </source>
</evidence>
<evidence type="ECO:0000313" key="8">
    <source>
        <dbReference type="Proteomes" id="UP000185696"/>
    </source>
</evidence>
<feature type="transmembrane region" description="Helical" evidence="5">
    <location>
        <begin position="51"/>
        <end position="68"/>
    </location>
</feature>
<dbReference type="Proteomes" id="UP000185696">
    <property type="component" value="Unassembled WGS sequence"/>
</dbReference>
<evidence type="ECO:0000256" key="4">
    <source>
        <dbReference type="ARBA" id="ARBA00023136"/>
    </source>
</evidence>
<evidence type="ECO:0000256" key="2">
    <source>
        <dbReference type="ARBA" id="ARBA00022692"/>
    </source>
</evidence>
<evidence type="ECO:0000259" key="6">
    <source>
        <dbReference type="Pfam" id="PF01061"/>
    </source>
</evidence>
<feature type="domain" description="ABC-2 type transporter transmembrane" evidence="6">
    <location>
        <begin position="11"/>
        <end position="208"/>
    </location>
</feature>
<name>A0A7Z0WRF4_9PSEU</name>
<feature type="transmembrane region" description="Helical" evidence="5">
    <location>
        <begin position="131"/>
        <end position="158"/>
    </location>
</feature>
<feature type="transmembrane region" description="Helical" evidence="5">
    <location>
        <begin position="218"/>
        <end position="239"/>
    </location>
</feature>
<reference evidence="7 8" key="1">
    <citation type="submission" date="2016-12" db="EMBL/GenBank/DDBJ databases">
        <title>The draft genome sequence of Actinophytocola xinjiangensis.</title>
        <authorList>
            <person name="Wang W."/>
            <person name="Yuan L."/>
        </authorList>
    </citation>
    <scope>NUCLEOTIDE SEQUENCE [LARGE SCALE GENOMIC DNA]</scope>
    <source>
        <strain evidence="7 8">CGMCC 4.4663</strain>
    </source>
</reference>
<gene>
    <name evidence="7" type="ORF">BLA60_02035</name>
</gene>
<dbReference type="RefSeq" id="WP_075130929.1">
    <property type="nucleotide sequence ID" value="NZ_MSIF01000001.1"/>
</dbReference>
<protein>
    <recommendedName>
        <fullName evidence="6">ABC-2 type transporter transmembrane domain-containing protein</fullName>
    </recommendedName>
</protein>
<dbReference type="InterPro" id="IPR052902">
    <property type="entry name" value="ABC-2_transporter"/>
</dbReference>
<organism evidence="7 8">
    <name type="scientific">Actinophytocola xinjiangensis</name>
    <dbReference type="NCBI Taxonomy" id="485602"/>
    <lineage>
        <taxon>Bacteria</taxon>
        <taxon>Bacillati</taxon>
        <taxon>Actinomycetota</taxon>
        <taxon>Actinomycetes</taxon>
        <taxon>Pseudonocardiales</taxon>
        <taxon>Pseudonocardiaceae</taxon>
    </lineage>
</organism>
<dbReference type="Pfam" id="PF01061">
    <property type="entry name" value="ABC2_membrane"/>
    <property type="match status" value="1"/>
</dbReference>
<evidence type="ECO:0000256" key="5">
    <source>
        <dbReference type="SAM" id="Phobius"/>
    </source>
</evidence>
<keyword evidence="3 5" id="KW-1133">Transmembrane helix</keyword>
<comment type="subcellular location">
    <subcellularLocation>
        <location evidence="1">Membrane</location>
        <topology evidence="1">Multi-pass membrane protein</topology>
    </subcellularLocation>
</comment>
<dbReference type="PANTHER" id="PTHR43027">
    <property type="entry name" value="DOXORUBICIN RESISTANCE ABC TRANSPORTER PERMEASE PROTEIN DRRC-RELATED"/>
    <property type="match status" value="1"/>
</dbReference>
<sequence length="256" mass="27058">MRLLLTGAAYQLRLLRRSPGDLIALATTPLLTVVFLAVVEHNGRPDLAVNAVLAPALIALWGMSLLIAGDMIDAERATGTFEVLVATPARLWPLFTGRVLVVTVVSLLGLVESWLVATVVFGVPLRVAHPGLFAVTLLATVLAMSGHAGVMTSLFVLSRSARIFQNSLSFPFYVLGGVLVPVALLPAFLRPVSTVVFLSWSADLLRDSLRPAAPDSPVLRVGMVLGLGAAGAALSWWLLSVVLRRARRTGSIALGG</sequence>
<dbReference type="PANTHER" id="PTHR43027:SF1">
    <property type="entry name" value="DOXORUBICIN RESISTANCE ABC TRANSPORTER PERMEASE PROTEIN DRRC-RELATED"/>
    <property type="match status" value="1"/>
</dbReference>
<feature type="transmembrane region" description="Helical" evidence="5">
    <location>
        <begin position="170"/>
        <end position="189"/>
    </location>
</feature>
<dbReference type="EMBL" id="MSIF01000001">
    <property type="protein sequence ID" value="OLF13981.1"/>
    <property type="molecule type" value="Genomic_DNA"/>
</dbReference>
<proteinExistence type="predicted"/>
<evidence type="ECO:0000256" key="1">
    <source>
        <dbReference type="ARBA" id="ARBA00004141"/>
    </source>
</evidence>
<dbReference type="GO" id="GO:0016020">
    <property type="term" value="C:membrane"/>
    <property type="evidence" value="ECO:0007669"/>
    <property type="project" value="UniProtKB-SubCell"/>
</dbReference>
<feature type="transmembrane region" description="Helical" evidence="5">
    <location>
        <begin position="99"/>
        <end position="125"/>
    </location>
</feature>
<keyword evidence="8" id="KW-1185">Reference proteome</keyword>
<keyword evidence="2 5" id="KW-0812">Transmembrane</keyword>
<dbReference type="GO" id="GO:0140359">
    <property type="term" value="F:ABC-type transporter activity"/>
    <property type="evidence" value="ECO:0007669"/>
    <property type="project" value="InterPro"/>
</dbReference>
<dbReference type="AlphaFoldDB" id="A0A7Z0WRF4"/>